<evidence type="ECO:0000256" key="3">
    <source>
        <dbReference type="ARBA" id="ARBA00022692"/>
    </source>
</evidence>
<dbReference type="PANTHER" id="PTHR31272">
    <property type="entry name" value="CYTOCHROME C-TYPE BIOGENESIS PROTEIN HI_1454-RELATED"/>
    <property type="match status" value="1"/>
</dbReference>
<evidence type="ECO:0000313" key="9">
    <source>
        <dbReference type="EMBL" id="MFC3674966.1"/>
    </source>
</evidence>
<dbReference type="Proteomes" id="UP001595711">
    <property type="component" value="Unassembled WGS sequence"/>
</dbReference>
<dbReference type="Pfam" id="PF02683">
    <property type="entry name" value="DsbD_TM"/>
    <property type="match status" value="1"/>
</dbReference>
<evidence type="ECO:0000259" key="8">
    <source>
        <dbReference type="Pfam" id="PF02683"/>
    </source>
</evidence>
<comment type="caution">
    <text evidence="9">The sequence shown here is derived from an EMBL/GenBank/DDBJ whole genome shotgun (WGS) entry which is preliminary data.</text>
</comment>
<feature type="domain" description="Cytochrome C biogenesis protein transmembrane" evidence="8">
    <location>
        <begin position="5"/>
        <end position="220"/>
    </location>
</feature>
<proteinExistence type="inferred from homology"/>
<keyword evidence="3 7" id="KW-0812">Transmembrane</keyword>
<sequence length="242" mass="25494">MLNISLAAALVAGFISFLSPCVLPLVPGYVSYVAGRSVSVLDGPGMKCRLQALGLSLCFVLGFSTVFVLMGASATVLGQRLNDYRYEFNIVAGVVVIGFGLFLTGLIRPAWMMRDARWHSTIAGGHPASAYILGLAFAFGWTPCIGPILGAILTVGATSSSVAEGMFLLAVYSLGLGIPFLLATLFTDFLVSGMRKFSRAGRLLKLVAGVAMMAMGVAMLTGDLTVLSYWFLRTFPALSAIG</sequence>
<comment type="similarity">
    <text evidence="2">Belongs to the DsbD family.</text>
</comment>
<feature type="transmembrane region" description="Helical" evidence="7">
    <location>
        <begin position="165"/>
        <end position="191"/>
    </location>
</feature>
<evidence type="ECO:0000313" key="10">
    <source>
        <dbReference type="Proteomes" id="UP001595711"/>
    </source>
</evidence>
<keyword evidence="4" id="KW-0201">Cytochrome c-type biogenesis</keyword>
<name>A0ABV7VC02_9PROT</name>
<dbReference type="InterPro" id="IPR051790">
    <property type="entry name" value="Cytochrome_c-biogenesis_DsbD"/>
</dbReference>
<evidence type="ECO:0000256" key="5">
    <source>
        <dbReference type="ARBA" id="ARBA00022989"/>
    </source>
</evidence>
<dbReference type="EMBL" id="JBHRYJ010000001">
    <property type="protein sequence ID" value="MFC3674966.1"/>
    <property type="molecule type" value="Genomic_DNA"/>
</dbReference>
<feature type="transmembrane region" description="Helical" evidence="7">
    <location>
        <begin position="53"/>
        <end position="76"/>
    </location>
</feature>
<feature type="transmembrane region" description="Helical" evidence="7">
    <location>
        <begin position="6"/>
        <end position="32"/>
    </location>
</feature>
<feature type="transmembrane region" description="Helical" evidence="7">
    <location>
        <begin position="88"/>
        <end position="107"/>
    </location>
</feature>
<dbReference type="InterPro" id="IPR003834">
    <property type="entry name" value="Cyt_c_assmbl_TM_dom"/>
</dbReference>
<evidence type="ECO:0000256" key="1">
    <source>
        <dbReference type="ARBA" id="ARBA00004141"/>
    </source>
</evidence>
<evidence type="ECO:0000256" key="2">
    <source>
        <dbReference type="ARBA" id="ARBA00006143"/>
    </source>
</evidence>
<dbReference type="RefSeq" id="WP_379722639.1">
    <property type="nucleotide sequence ID" value="NZ_JBHRYJ010000001.1"/>
</dbReference>
<comment type="subcellular location">
    <subcellularLocation>
        <location evidence="1">Membrane</location>
        <topology evidence="1">Multi-pass membrane protein</topology>
    </subcellularLocation>
</comment>
<feature type="transmembrane region" description="Helical" evidence="7">
    <location>
        <begin position="128"/>
        <end position="153"/>
    </location>
</feature>
<accession>A0ABV7VC02</accession>
<keyword evidence="5 7" id="KW-1133">Transmembrane helix</keyword>
<evidence type="ECO:0000256" key="6">
    <source>
        <dbReference type="ARBA" id="ARBA00023136"/>
    </source>
</evidence>
<keyword evidence="10" id="KW-1185">Reference proteome</keyword>
<organism evidence="9 10">
    <name type="scientific">Ferrovibrio xuzhouensis</name>
    <dbReference type="NCBI Taxonomy" id="1576914"/>
    <lineage>
        <taxon>Bacteria</taxon>
        <taxon>Pseudomonadati</taxon>
        <taxon>Pseudomonadota</taxon>
        <taxon>Alphaproteobacteria</taxon>
        <taxon>Rhodospirillales</taxon>
        <taxon>Rhodospirillaceae</taxon>
        <taxon>Ferrovibrio</taxon>
    </lineage>
</organism>
<evidence type="ECO:0000256" key="4">
    <source>
        <dbReference type="ARBA" id="ARBA00022748"/>
    </source>
</evidence>
<protein>
    <submittedName>
        <fullName evidence="9">Cytochrome c biogenesis CcdA family protein</fullName>
    </submittedName>
</protein>
<feature type="transmembrane region" description="Helical" evidence="7">
    <location>
        <begin position="203"/>
        <end position="232"/>
    </location>
</feature>
<gene>
    <name evidence="9" type="ORF">ACFOOQ_05375</name>
</gene>
<keyword evidence="6 7" id="KW-0472">Membrane</keyword>
<dbReference type="PANTHER" id="PTHR31272:SF4">
    <property type="entry name" value="CYTOCHROME C-TYPE BIOGENESIS PROTEIN HI_1454-RELATED"/>
    <property type="match status" value="1"/>
</dbReference>
<evidence type="ECO:0000256" key="7">
    <source>
        <dbReference type="SAM" id="Phobius"/>
    </source>
</evidence>
<reference evidence="10" key="1">
    <citation type="journal article" date="2019" name="Int. J. Syst. Evol. Microbiol.">
        <title>The Global Catalogue of Microorganisms (GCM) 10K type strain sequencing project: providing services to taxonomists for standard genome sequencing and annotation.</title>
        <authorList>
            <consortium name="The Broad Institute Genomics Platform"/>
            <consortium name="The Broad Institute Genome Sequencing Center for Infectious Disease"/>
            <person name="Wu L."/>
            <person name="Ma J."/>
        </authorList>
    </citation>
    <scope>NUCLEOTIDE SEQUENCE [LARGE SCALE GENOMIC DNA]</scope>
    <source>
        <strain evidence="10">KCTC 42182</strain>
    </source>
</reference>